<dbReference type="Proteomes" id="UP000735302">
    <property type="component" value="Unassembled WGS sequence"/>
</dbReference>
<reference evidence="2 3" key="1">
    <citation type="journal article" date="2021" name="Elife">
        <title>Chloroplast acquisition without the gene transfer in kleptoplastic sea slugs, Plakobranchus ocellatus.</title>
        <authorList>
            <person name="Maeda T."/>
            <person name="Takahashi S."/>
            <person name="Yoshida T."/>
            <person name="Shimamura S."/>
            <person name="Takaki Y."/>
            <person name="Nagai Y."/>
            <person name="Toyoda A."/>
            <person name="Suzuki Y."/>
            <person name="Arimoto A."/>
            <person name="Ishii H."/>
            <person name="Satoh N."/>
            <person name="Nishiyama T."/>
            <person name="Hasebe M."/>
            <person name="Maruyama T."/>
            <person name="Minagawa J."/>
            <person name="Obokata J."/>
            <person name="Shigenobu S."/>
        </authorList>
    </citation>
    <scope>NUCLEOTIDE SEQUENCE [LARGE SCALE GENOMIC DNA]</scope>
</reference>
<evidence type="ECO:0000313" key="3">
    <source>
        <dbReference type="Proteomes" id="UP000735302"/>
    </source>
</evidence>
<keyword evidence="3" id="KW-1185">Reference proteome</keyword>
<accession>A0AAV4CEM4</accession>
<sequence length="95" mass="10386">MESGLLYIASPQQGNLRLQGLLSGRSTDGGAQTHDRRVPADRRTDSQATVPTMPPSPVNGEESRLSLVFSAYRDCKEALYPSIPITPITSFAFQY</sequence>
<dbReference type="AlphaFoldDB" id="A0AAV4CEM4"/>
<dbReference type="EMBL" id="BLXT01006181">
    <property type="protein sequence ID" value="GFO29672.1"/>
    <property type="molecule type" value="Genomic_DNA"/>
</dbReference>
<evidence type="ECO:0000313" key="2">
    <source>
        <dbReference type="EMBL" id="GFO29672.1"/>
    </source>
</evidence>
<evidence type="ECO:0000256" key="1">
    <source>
        <dbReference type="SAM" id="MobiDB-lite"/>
    </source>
</evidence>
<proteinExistence type="predicted"/>
<feature type="region of interest" description="Disordered" evidence="1">
    <location>
        <begin position="21"/>
        <end position="61"/>
    </location>
</feature>
<gene>
    <name evidence="2" type="ORF">PoB_005617700</name>
</gene>
<organism evidence="2 3">
    <name type="scientific">Plakobranchus ocellatus</name>
    <dbReference type="NCBI Taxonomy" id="259542"/>
    <lineage>
        <taxon>Eukaryota</taxon>
        <taxon>Metazoa</taxon>
        <taxon>Spiralia</taxon>
        <taxon>Lophotrochozoa</taxon>
        <taxon>Mollusca</taxon>
        <taxon>Gastropoda</taxon>
        <taxon>Heterobranchia</taxon>
        <taxon>Euthyneura</taxon>
        <taxon>Panpulmonata</taxon>
        <taxon>Sacoglossa</taxon>
        <taxon>Placobranchoidea</taxon>
        <taxon>Plakobranchidae</taxon>
        <taxon>Plakobranchus</taxon>
    </lineage>
</organism>
<name>A0AAV4CEM4_9GAST</name>
<feature type="compositionally biased region" description="Basic and acidic residues" evidence="1">
    <location>
        <begin position="33"/>
        <end position="45"/>
    </location>
</feature>
<comment type="caution">
    <text evidence="2">The sequence shown here is derived from an EMBL/GenBank/DDBJ whole genome shotgun (WGS) entry which is preliminary data.</text>
</comment>
<protein>
    <submittedName>
        <fullName evidence="2">Uncharacterized protein</fullName>
    </submittedName>
</protein>